<name>A0ABW6KSY4_9ACTN</name>
<proteinExistence type="predicted"/>
<feature type="chain" id="PRO_5046283328" description="Lipoprotein" evidence="2">
    <location>
        <begin position="25"/>
        <end position="293"/>
    </location>
</feature>
<dbReference type="RefSeq" id="WP_388346857.1">
    <property type="nucleotide sequence ID" value="NZ_JBIAFJ010000009.1"/>
</dbReference>
<evidence type="ECO:0000313" key="3">
    <source>
        <dbReference type="EMBL" id="MFE9170524.1"/>
    </source>
</evidence>
<sequence length="293" mass="31463">MARTTTRRAAALLVLLPVAGGLLTGCGRTDKAADTPTGTGAGATASAAAGSPSSVPATRDRTKSDDSQTDGLRVNSGAYGPDTCKPGYVWREAVPGDRVCVTPATRDRARYDNSQAANRRLGYGAYGPDTCKQGYVWREAVPSDRVCVTPATRAQVKEDNAFAGGRRASSCIFNDGVTYDKKYVAVGSNPTRYRYLRSPYLGARWDECAHTVTLYIGGDATATHYNLRVDKRQRELTGTDGPRRYTMKDSEFTGGTHDLVIQSCKRGGLFQSSTCTNWSPTVRLAVHVGTNAQ</sequence>
<evidence type="ECO:0000313" key="4">
    <source>
        <dbReference type="Proteomes" id="UP001601197"/>
    </source>
</evidence>
<evidence type="ECO:0000256" key="1">
    <source>
        <dbReference type="SAM" id="MobiDB-lite"/>
    </source>
</evidence>
<feature type="compositionally biased region" description="Low complexity" evidence="1">
    <location>
        <begin position="34"/>
        <end position="57"/>
    </location>
</feature>
<keyword evidence="4" id="KW-1185">Reference proteome</keyword>
<dbReference type="PROSITE" id="PS51257">
    <property type="entry name" value="PROKAR_LIPOPROTEIN"/>
    <property type="match status" value="1"/>
</dbReference>
<accession>A0ABW6KSY4</accession>
<evidence type="ECO:0000256" key="2">
    <source>
        <dbReference type="SAM" id="SignalP"/>
    </source>
</evidence>
<comment type="caution">
    <text evidence="3">The sequence shown here is derived from an EMBL/GenBank/DDBJ whole genome shotgun (WGS) entry which is preliminary data.</text>
</comment>
<protein>
    <recommendedName>
        <fullName evidence="5">Lipoprotein</fullName>
    </recommendedName>
</protein>
<dbReference type="Proteomes" id="UP001601197">
    <property type="component" value="Unassembled WGS sequence"/>
</dbReference>
<organism evidence="3 4">
    <name type="scientific">Streptomyces kebangsaanensis</name>
    <dbReference type="NCBI Taxonomy" id="864058"/>
    <lineage>
        <taxon>Bacteria</taxon>
        <taxon>Bacillati</taxon>
        <taxon>Actinomycetota</taxon>
        <taxon>Actinomycetes</taxon>
        <taxon>Kitasatosporales</taxon>
        <taxon>Streptomycetaceae</taxon>
        <taxon>Streptomyces</taxon>
    </lineage>
</organism>
<evidence type="ECO:0008006" key="5">
    <source>
        <dbReference type="Google" id="ProtNLM"/>
    </source>
</evidence>
<dbReference type="EMBL" id="JBIAFJ010000009">
    <property type="protein sequence ID" value="MFE9170524.1"/>
    <property type="molecule type" value="Genomic_DNA"/>
</dbReference>
<reference evidence="3 4" key="1">
    <citation type="submission" date="2024-10" db="EMBL/GenBank/DDBJ databases">
        <title>The Natural Products Discovery Center: Release of the First 8490 Sequenced Strains for Exploring Actinobacteria Biosynthetic Diversity.</title>
        <authorList>
            <person name="Kalkreuter E."/>
            <person name="Kautsar S.A."/>
            <person name="Yang D."/>
            <person name="Bader C.D."/>
            <person name="Teijaro C.N."/>
            <person name="Fluegel L."/>
            <person name="Davis C.M."/>
            <person name="Simpson J.R."/>
            <person name="Lauterbach L."/>
            <person name="Steele A.D."/>
            <person name="Gui C."/>
            <person name="Meng S."/>
            <person name="Li G."/>
            <person name="Viehrig K."/>
            <person name="Ye F."/>
            <person name="Su P."/>
            <person name="Kiefer A.F."/>
            <person name="Nichols A."/>
            <person name="Cepeda A.J."/>
            <person name="Yan W."/>
            <person name="Fan B."/>
            <person name="Jiang Y."/>
            <person name="Adhikari A."/>
            <person name="Zheng C.-J."/>
            <person name="Schuster L."/>
            <person name="Cowan T.M."/>
            <person name="Smanski M.J."/>
            <person name="Chevrette M.G."/>
            <person name="De Carvalho L.P.S."/>
            <person name="Shen B."/>
        </authorList>
    </citation>
    <scope>NUCLEOTIDE SEQUENCE [LARGE SCALE GENOMIC DNA]</scope>
    <source>
        <strain evidence="3 4">NPDC007147</strain>
    </source>
</reference>
<gene>
    <name evidence="3" type="ORF">ACFYNZ_13520</name>
</gene>
<feature type="signal peptide" evidence="2">
    <location>
        <begin position="1"/>
        <end position="24"/>
    </location>
</feature>
<feature type="region of interest" description="Disordered" evidence="1">
    <location>
        <begin position="33"/>
        <end position="78"/>
    </location>
</feature>
<keyword evidence="2" id="KW-0732">Signal</keyword>